<accession>A0AAX4H7W4</accession>
<evidence type="ECO:0000256" key="11">
    <source>
        <dbReference type="PIRSR" id="PIRSR000660-1"/>
    </source>
</evidence>
<evidence type="ECO:0000256" key="4">
    <source>
        <dbReference type="ARBA" id="ARBA00022741"/>
    </source>
</evidence>
<keyword evidence="19" id="KW-1185">Reference proteome</keyword>
<feature type="compositionally biased region" description="Basic and acidic residues" evidence="15">
    <location>
        <begin position="168"/>
        <end position="188"/>
    </location>
</feature>
<evidence type="ECO:0000313" key="19">
    <source>
        <dbReference type="Proteomes" id="UP001338582"/>
    </source>
</evidence>
<dbReference type="EC" id="2.7.11.1" evidence="1"/>
<keyword evidence="3" id="KW-0808">Transferase</keyword>
<keyword evidence="2" id="KW-0723">Serine/threonine-protein kinase</keyword>
<dbReference type="KEGG" id="asau:88172135"/>
<evidence type="ECO:0000313" key="18">
    <source>
        <dbReference type="EMBL" id="WPK23820.1"/>
    </source>
</evidence>
<dbReference type="CDD" id="cd14046">
    <property type="entry name" value="STKc_EIF2AK4_GCN2_rpt2"/>
    <property type="match status" value="1"/>
</dbReference>
<evidence type="ECO:0000259" key="17">
    <source>
        <dbReference type="PROSITE" id="PS50908"/>
    </source>
</evidence>
<dbReference type="InterPro" id="IPR036621">
    <property type="entry name" value="Anticodon-bd_dom_sf"/>
</dbReference>
<dbReference type="Gene3D" id="3.10.110.10">
    <property type="entry name" value="Ubiquitin Conjugating Enzyme"/>
    <property type="match status" value="1"/>
</dbReference>
<evidence type="ECO:0000256" key="7">
    <source>
        <dbReference type="ARBA" id="ARBA00023193"/>
    </source>
</evidence>
<dbReference type="PROSITE" id="PS50908">
    <property type="entry name" value="RWD"/>
    <property type="match status" value="1"/>
</dbReference>
<dbReference type="InterPro" id="IPR045864">
    <property type="entry name" value="aa-tRNA-synth_II/BPL/LPL"/>
</dbReference>
<feature type="region of interest" description="Disordered" evidence="15">
    <location>
        <begin position="779"/>
        <end position="817"/>
    </location>
</feature>
<dbReference type="SUPFAM" id="SSF55681">
    <property type="entry name" value="Class II aaRS and biotin synthetases"/>
    <property type="match status" value="1"/>
</dbReference>
<feature type="binding site" evidence="12">
    <location>
        <position position="660"/>
    </location>
    <ligand>
        <name>ATP</name>
        <dbReference type="ChEBI" id="CHEBI:30616"/>
    </ligand>
</feature>
<feature type="binding site" evidence="13">
    <location>
        <position position="661"/>
    </location>
    <ligand>
        <name>ATP</name>
        <dbReference type="ChEBI" id="CHEBI:30616"/>
    </ligand>
</feature>
<evidence type="ECO:0000256" key="3">
    <source>
        <dbReference type="ARBA" id="ARBA00022679"/>
    </source>
</evidence>
<dbReference type="InterPro" id="IPR008271">
    <property type="entry name" value="Ser/Thr_kinase_AS"/>
</dbReference>
<keyword evidence="4 12" id="KW-0547">Nucleotide-binding</keyword>
<dbReference type="Pfam" id="PF00069">
    <property type="entry name" value="Pkinase"/>
    <property type="match status" value="3"/>
</dbReference>
<feature type="compositionally biased region" description="Acidic residues" evidence="15">
    <location>
        <begin position="712"/>
        <end position="725"/>
    </location>
</feature>
<feature type="compositionally biased region" description="Low complexity" evidence="15">
    <location>
        <begin position="800"/>
        <end position="810"/>
    </location>
</feature>
<feature type="region of interest" description="Disordered" evidence="15">
    <location>
        <begin position="705"/>
        <end position="725"/>
    </location>
</feature>
<dbReference type="GO" id="GO:0005737">
    <property type="term" value="C:cytoplasm"/>
    <property type="evidence" value="ECO:0007669"/>
    <property type="project" value="TreeGrafter"/>
</dbReference>
<dbReference type="PANTHER" id="PTHR11042:SF160">
    <property type="entry name" value="EUKARYOTIC TRANSLATION INITIATION FACTOR 2-ALPHA KINASE 1"/>
    <property type="match status" value="1"/>
</dbReference>
<evidence type="ECO:0000256" key="13">
    <source>
        <dbReference type="PROSITE-ProRule" id="PRU10141"/>
    </source>
</evidence>
<dbReference type="GO" id="GO:0000077">
    <property type="term" value="P:DNA damage checkpoint signaling"/>
    <property type="evidence" value="ECO:0007669"/>
    <property type="project" value="InterPro"/>
</dbReference>
<feature type="domain" description="RWD" evidence="17">
    <location>
        <begin position="9"/>
        <end position="121"/>
    </location>
</feature>
<dbReference type="InterPro" id="IPR024435">
    <property type="entry name" value="HisRS-related_dom"/>
</dbReference>
<evidence type="ECO:0000256" key="10">
    <source>
        <dbReference type="ARBA" id="ARBA00048977"/>
    </source>
</evidence>
<dbReference type="EMBL" id="CP138894">
    <property type="protein sequence ID" value="WPK23820.1"/>
    <property type="molecule type" value="Genomic_DNA"/>
</dbReference>
<dbReference type="PROSITE" id="PS00107">
    <property type="entry name" value="PROTEIN_KINASE_ATP"/>
    <property type="match status" value="1"/>
</dbReference>
<feature type="domain" description="Protein kinase" evidence="16">
    <location>
        <begin position="631"/>
        <end position="1034"/>
    </location>
</feature>
<dbReference type="GO" id="GO:0004694">
    <property type="term" value="F:eukaryotic translation initiation factor 2alpha kinase activity"/>
    <property type="evidence" value="ECO:0007669"/>
    <property type="project" value="InterPro"/>
</dbReference>
<dbReference type="InterPro" id="IPR016135">
    <property type="entry name" value="UBQ-conjugating_enzyme/RWD"/>
</dbReference>
<dbReference type="InterPro" id="IPR000719">
    <property type="entry name" value="Prot_kinase_dom"/>
</dbReference>
<dbReference type="GO" id="GO:0005634">
    <property type="term" value="C:nucleus"/>
    <property type="evidence" value="ECO:0007669"/>
    <property type="project" value="TreeGrafter"/>
</dbReference>
<feature type="coiled-coil region" evidence="14">
    <location>
        <begin position="114"/>
        <end position="166"/>
    </location>
</feature>
<dbReference type="Gene3D" id="1.10.510.10">
    <property type="entry name" value="Transferase(Phosphotransferase) domain 1"/>
    <property type="match status" value="2"/>
</dbReference>
<name>A0AAX4H7W4_9ASCO</name>
<dbReference type="CDD" id="cd23823">
    <property type="entry name" value="RWD_GCN2"/>
    <property type="match status" value="1"/>
</dbReference>
<dbReference type="FunFam" id="3.10.110.10:FF:000050">
    <property type="entry name" value="eIF-2-alpha kinase GCN2"/>
    <property type="match status" value="1"/>
</dbReference>
<evidence type="ECO:0000256" key="14">
    <source>
        <dbReference type="SAM" id="Coils"/>
    </source>
</evidence>
<dbReference type="PROSITE" id="PS50011">
    <property type="entry name" value="PROTEIN_KINASE_DOM"/>
    <property type="match status" value="2"/>
</dbReference>
<keyword evidence="6 12" id="KW-0067">ATP-binding</keyword>
<feature type="region of interest" description="Disordered" evidence="15">
    <location>
        <begin position="168"/>
        <end position="190"/>
    </location>
</feature>
<keyword evidence="7" id="KW-0652">Protein synthesis inhibitor</keyword>
<feature type="binding site" evidence="12">
    <location>
        <begin position="637"/>
        <end position="645"/>
    </location>
    <ligand>
        <name>ATP</name>
        <dbReference type="ChEBI" id="CHEBI:30616"/>
    </ligand>
</feature>
<dbReference type="SMART" id="SM00220">
    <property type="entry name" value="S_TKc"/>
    <property type="match status" value="1"/>
</dbReference>
<dbReference type="Gene3D" id="3.30.930.10">
    <property type="entry name" value="Bira Bifunctional Protein, Domain 2"/>
    <property type="match status" value="1"/>
</dbReference>
<evidence type="ECO:0000256" key="6">
    <source>
        <dbReference type="ARBA" id="ARBA00022840"/>
    </source>
</evidence>
<dbReference type="PIRSF" id="PIRSF000660">
    <property type="entry name" value="Ser/Thr_PK_GCN2"/>
    <property type="match status" value="1"/>
</dbReference>
<dbReference type="SMART" id="SM00591">
    <property type="entry name" value="RWD"/>
    <property type="match status" value="1"/>
</dbReference>
<evidence type="ECO:0000256" key="9">
    <source>
        <dbReference type="ARBA" id="ARBA00048659"/>
    </source>
</evidence>
<dbReference type="InterPro" id="IPR016255">
    <property type="entry name" value="Gcn2"/>
</dbReference>
<evidence type="ECO:0000256" key="1">
    <source>
        <dbReference type="ARBA" id="ARBA00012513"/>
    </source>
</evidence>
<reference evidence="18 19" key="1">
    <citation type="submission" date="2023-10" db="EMBL/GenBank/DDBJ databases">
        <title>Draft Genome Sequence of Candida saopaulonensis from a very Premature Infant with Sepsis.</title>
        <authorList>
            <person name="Ning Y."/>
            <person name="Dai R."/>
            <person name="Xiao M."/>
            <person name="Xu Y."/>
            <person name="Yan Q."/>
            <person name="Zhang L."/>
        </authorList>
    </citation>
    <scope>NUCLEOTIDE SEQUENCE [LARGE SCALE GENOMIC DNA]</scope>
    <source>
        <strain evidence="18 19">19XY460</strain>
    </source>
</reference>
<dbReference type="GO" id="GO:0030447">
    <property type="term" value="P:filamentous growth"/>
    <property type="evidence" value="ECO:0007669"/>
    <property type="project" value="UniProtKB-ARBA"/>
</dbReference>
<dbReference type="InterPro" id="IPR050339">
    <property type="entry name" value="CC_SR_Kinase"/>
</dbReference>
<evidence type="ECO:0000256" key="5">
    <source>
        <dbReference type="ARBA" id="ARBA00022777"/>
    </source>
</evidence>
<dbReference type="GO" id="GO:0009893">
    <property type="term" value="P:positive regulation of metabolic process"/>
    <property type="evidence" value="ECO:0007669"/>
    <property type="project" value="UniProtKB-ARBA"/>
</dbReference>
<comment type="similarity">
    <text evidence="8">Belongs to the protein kinase superfamily. Ser/Thr protein kinase family. GCN2 subfamily.</text>
</comment>
<dbReference type="Gene3D" id="3.40.50.800">
    <property type="entry name" value="Anticodon-binding domain"/>
    <property type="match status" value="1"/>
</dbReference>
<feature type="active site" description="Proton acceptor" evidence="11">
    <location>
        <position position="885"/>
    </location>
</feature>
<evidence type="ECO:0000256" key="8">
    <source>
        <dbReference type="ARBA" id="ARBA00037982"/>
    </source>
</evidence>
<evidence type="ECO:0000259" key="16">
    <source>
        <dbReference type="PROSITE" id="PS50011"/>
    </source>
</evidence>
<sequence length="1699" mass="193238">MSDLGRQRDELESLKSIYGDILTDKTSSNKVWSQNASPHFQIALLSHENPDRPVVSLVLDIQFTPTYPSLSPLVTLAETKNLLRANVARVHEKISSILKEYKGEEVCFTLIMDIKELLDDLQLTTEQVLSLEEERRKRLEAERLMLEQREKEARRKEKLLKMKKSKEANEEIRQINRDNGEDSRDMHGENQFSGAGAAELLLPTGDAIAEESFVFDNTLLGDVPKSSAQFQFRAVTGFVRSHSKDLLLGVGAQYIVRPYVAPSTPKRLASQIKDLGYLLTVIELNDELWPTRDARAEIRKLEAQLEAAMSLPRSASILKVYGFQIDKKAGKKSIWEARILTELPTSQNLDSVLQTAGFINWTIARNWLIQILPALELLHNAGLAHRLICPLSVLLCDEDDELSSRILKLCHPTYGLTILDMAQAKISTEPNFLDAFIPRRWHDPDVTSDAFKGDIWQLGVLFMRVMLGYKVQEEEFLTPLDFFNHFDPYNYPGVEEYAERVFDLLSKMLQLKATKRLSILELNTVKFLRAGLDIDQTRHNALNLLKYEHDPEGVIDSEANTDVQNSTITGAVKSSPSALATARQSAAPSNAAARRRYSDNQSSIPPITNSFFQTPDQNQSILTDSRYKREFEEVGKLGKGAFGEVVKARNRMEGTYYAIKKIKHKHNKLETLLSEVLSLARLNHQYIVRYYGCWVEDVIDAGSRGDSALSSETEDESELSEEDEEFDIPVNFRSSSFLKSHDNSFQVDYFSNSVALLNYGSNFDDNIIFANSDLDEPYADFSTTGESNDAHSDESDGDSDSLSSESSTDSESNDQRDRALDSHFAQGYEQRKCILYIQMEFCENNTLYDLIEKGLPGNPDEYWRLFREILEAVSYIHSSGFIHRDLKPTNIFIDKSNHIKVGDFGLAKNSQFSSAIQKDNQVAPKNKDLSTVVGTFFYTAKEVASGDYDEKVDMYSLGIIFFEMCYKLGTGMERAMILNKLRLVDVQFPSDFAFSKKPTEKKIISNLLSHDPKVRSSASELLQSGLIPVEHQDVIIKEALRSLADPASPWQQQVRETLFHQPYLLARDIMFDRVGKESHSDILEHTSNDYLILSYLLDTISEIFRYHGAIQDFSGSSLIPKSLMQSKEQVYELLDRNGTVLTLNYDLVLPLARFLSREKLNVHKLYTHEFVYRPNLRGTGKPDKYSAMIFDIFSHNDKSLVTDSAECIKAIDEIVCQFPCFRVKNAQTFILINHLDILNSIIDFAFGSSVKLSRSRRFELMGVLSQVVERSPDDVKNFLRTDFKVPHTVVKDLFDLFNFTMDPVKGIQKLRKIMVDSPLLSRIERCSSELQQIIQIAKKMGIKTTLTFNPLSNYNANYYDSGLMFQVIHRMDKNRKFCRVATGGRFDRLIEYLSNEGLTLARTPHGVGFQLNTTLLFLLMKNSKWKNGKEAENVRLVRCDVLVYSLQENIFKDCGYELMGTLWAHQISADWFTFTSNEDLVRKATSDGTNWIVQLRQPVAQGKKANKSLFKPIRVKDIAANKDIDLEYSELVDFLLSEIEFRRSELTSVNPAANVSINDSDQINEKTQVGELIFNVEIDQKVIVVPNSAPRGRKNNKKDKWELENDSKLAAADTIKTLANATIVTVDLTDAVLDMILSTSLQVLQEEWLKRAFSTNNKLPKTFAILIHDTLMKEYLRGARWAILHSPRSDKTSIIDLQR</sequence>
<dbReference type="GO" id="GO:0005524">
    <property type="term" value="F:ATP binding"/>
    <property type="evidence" value="ECO:0007669"/>
    <property type="project" value="UniProtKB-UniRule"/>
</dbReference>
<protein>
    <recommendedName>
        <fullName evidence="1">non-specific serine/threonine protein kinase</fullName>
        <ecNumber evidence="1">2.7.11.1</ecNumber>
    </recommendedName>
</protein>
<dbReference type="PANTHER" id="PTHR11042">
    <property type="entry name" value="EUKARYOTIC TRANSLATION INITIATION FACTOR 2-ALPHA KINASE EIF2-ALPHA KINASE -RELATED"/>
    <property type="match status" value="1"/>
</dbReference>
<dbReference type="Gene3D" id="3.30.200.20">
    <property type="entry name" value="Phosphorylase Kinase, domain 1"/>
    <property type="match status" value="1"/>
</dbReference>
<dbReference type="SUPFAM" id="SSF54495">
    <property type="entry name" value="UBC-like"/>
    <property type="match status" value="1"/>
</dbReference>
<gene>
    <name evidence="18" type="ORF">PUMCH_001067</name>
</gene>
<keyword evidence="14" id="KW-0175">Coiled coil</keyword>
<dbReference type="RefSeq" id="XP_062876206.1">
    <property type="nucleotide sequence ID" value="XM_063020136.1"/>
</dbReference>
<proteinExistence type="inferred from homology"/>
<dbReference type="Pfam" id="PF05773">
    <property type="entry name" value="RWD"/>
    <property type="match status" value="1"/>
</dbReference>
<evidence type="ECO:0000256" key="2">
    <source>
        <dbReference type="ARBA" id="ARBA00022527"/>
    </source>
</evidence>
<dbReference type="Pfam" id="PF12745">
    <property type="entry name" value="HGTP_anticodon2"/>
    <property type="match status" value="1"/>
</dbReference>
<organism evidence="18 19">
    <name type="scientific">Australozyma saopauloensis</name>
    <dbReference type="NCBI Taxonomy" id="291208"/>
    <lineage>
        <taxon>Eukaryota</taxon>
        <taxon>Fungi</taxon>
        <taxon>Dikarya</taxon>
        <taxon>Ascomycota</taxon>
        <taxon>Saccharomycotina</taxon>
        <taxon>Pichiomycetes</taxon>
        <taxon>Metschnikowiaceae</taxon>
        <taxon>Australozyma</taxon>
    </lineage>
</organism>
<dbReference type="InterPro" id="IPR017441">
    <property type="entry name" value="Protein_kinase_ATP_BS"/>
</dbReference>
<dbReference type="InterPro" id="IPR006575">
    <property type="entry name" value="RWD_dom"/>
</dbReference>
<dbReference type="Proteomes" id="UP001338582">
    <property type="component" value="Chromosome 1"/>
</dbReference>
<feature type="domain" description="Protein kinase" evidence="16">
    <location>
        <begin position="242"/>
        <end position="528"/>
    </location>
</feature>
<dbReference type="InterPro" id="IPR011009">
    <property type="entry name" value="Kinase-like_dom_sf"/>
</dbReference>
<dbReference type="PROSITE" id="PS00108">
    <property type="entry name" value="PROTEIN_KINASE_ST"/>
    <property type="match status" value="1"/>
</dbReference>
<evidence type="ECO:0000256" key="15">
    <source>
        <dbReference type="SAM" id="MobiDB-lite"/>
    </source>
</evidence>
<dbReference type="SUPFAM" id="SSF56112">
    <property type="entry name" value="Protein kinase-like (PK-like)"/>
    <property type="match status" value="2"/>
</dbReference>
<evidence type="ECO:0000256" key="12">
    <source>
        <dbReference type="PIRSR" id="PIRSR000660-2"/>
    </source>
</evidence>
<dbReference type="GeneID" id="88172135"/>
<dbReference type="GO" id="GO:0017148">
    <property type="term" value="P:negative regulation of translation"/>
    <property type="evidence" value="ECO:0007669"/>
    <property type="project" value="UniProtKB-KW"/>
</dbReference>
<comment type="catalytic activity">
    <reaction evidence="9">
        <text>L-threonyl-[protein] + ATP = O-phospho-L-threonyl-[protein] + ADP + H(+)</text>
        <dbReference type="Rhea" id="RHEA:46608"/>
        <dbReference type="Rhea" id="RHEA-COMP:11060"/>
        <dbReference type="Rhea" id="RHEA-COMP:11605"/>
        <dbReference type="ChEBI" id="CHEBI:15378"/>
        <dbReference type="ChEBI" id="CHEBI:30013"/>
        <dbReference type="ChEBI" id="CHEBI:30616"/>
        <dbReference type="ChEBI" id="CHEBI:61977"/>
        <dbReference type="ChEBI" id="CHEBI:456216"/>
        <dbReference type="EC" id="2.7.11.1"/>
    </reaction>
    <physiologicalReaction direction="left-to-right" evidence="9">
        <dbReference type="Rhea" id="RHEA:46609"/>
    </physiologicalReaction>
</comment>
<comment type="catalytic activity">
    <reaction evidence="10">
        <text>L-seryl-[protein] + ATP = O-phospho-L-seryl-[protein] + ADP + H(+)</text>
        <dbReference type="Rhea" id="RHEA:17989"/>
        <dbReference type="Rhea" id="RHEA-COMP:9863"/>
        <dbReference type="Rhea" id="RHEA-COMP:11604"/>
        <dbReference type="ChEBI" id="CHEBI:15378"/>
        <dbReference type="ChEBI" id="CHEBI:29999"/>
        <dbReference type="ChEBI" id="CHEBI:30616"/>
        <dbReference type="ChEBI" id="CHEBI:83421"/>
        <dbReference type="ChEBI" id="CHEBI:456216"/>
        <dbReference type="EC" id="2.7.11.1"/>
    </reaction>
    <physiologicalReaction direction="left-to-right" evidence="10">
        <dbReference type="Rhea" id="RHEA:17990"/>
    </physiologicalReaction>
</comment>
<keyword evidence="5" id="KW-0418">Kinase</keyword>